<proteinExistence type="inferred from homology"/>
<feature type="compositionally biased region" description="Acidic residues" evidence="2">
    <location>
        <begin position="2384"/>
        <end position="2395"/>
    </location>
</feature>
<feature type="region of interest" description="Disordered" evidence="2">
    <location>
        <begin position="237"/>
        <end position="261"/>
    </location>
</feature>
<feature type="compositionally biased region" description="Basic and acidic residues" evidence="2">
    <location>
        <begin position="2412"/>
        <end position="2431"/>
    </location>
</feature>
<feature type="region of interest" description="Disordered" evidence="2">
    <location>
        <begin position="6085"/>
        <end position="6117"/>
    </location>
</feature>
<evidence type="ECO:0000256" key="1">
    <source>
        <dbReference type="ARBA" id="ARBA00006545"/>
    </source>
</evidence>
<dbReference type="GO" id="GO:0006623">
    <property type="term" value="P:protein targeting to vacuole"/>
    <property type="evidence" value="ECO:0007669"/>
    <property type="project" value="TreeGrafter"/>
</dbReference>
<feature type="region of interest" description="Disordered" evidence="2">
    <location>
        <begin position="5838"/>
        <end position="5858"/>
    </location>
</feature>
<feature type="region of interest" description="Disordered" evidence="2">
    <location>
        <begin position="4819"/>
        <end position="4838"/>
    </location>
</feature>
<feature type="compositionally biased region" description="Basic and acidic residues" evidence="2">
    <location>
        <begin position="6035"/>
        <end position="6067"/>
    </location>
</feature>
<gene>
    <name evidence="3" type="ORF">MACJ_000362</name>
</gene>
<dbReference type="GO" id="GO:0045053">
    <property type="term" value="P:protein retention in Golgi apparatus"/>
    <property type="evidence" value="ECO:0007669"/>
    <property type="project" value="TreeGrafter"/>
</dbReference>
<evidence type="ECO:0000256" key="2">
    <source>
        <dbReference type="SAM" id="MobiDB-lite"/>
    </source>
</evidence>
<feature type="compositionally biased region" description="Basic and acidic residues" evidence="2">
    <location>
        <begin position="718"/>
        <end position="737"/>
    </location>
</feature>
<feature type="region of interest" description="Disordered" evidence="2">
    <location>
        <begin position="662"/>
        <end position="778"/>
    </location>
</feature>
<dbReference type="OrthoDB" id="361329at2759"/>
<feature type="compositionally biased region" description="Acidic residues" evidence="2">
    <location>
        <begin position="2435"/>
        <end position="2451"/>
    </location>
</feature>
<feature type="region of interest" description="Disordered" evidence="2">
    <location>
        <begin position="4131"/>
        <end position="4150"/>
    </location>
</feature>
<evidence type="ECO:0000313" key="3">
    <source>
        <dbReference type="EMBL" id="UKJ87920.2"/>
    </source>
</evidence>
<feature type="region of interest" description="Disordered" evidence="2">
    <location>
        <begin position="2384"/>
        <end position="2451"/>
    </location>
</feature>
<dbReference type="InterPro" id="IPR026847">
    <property type="entry name" value="VPS13"/>
</dbReference>
<evidence type="ECO:0008006" key="5">
    <source>
        <dbReference type="Google" id="ProtNLM"/>
    </source>
</evidence>
<feature type="compositionally biased region" description="Basic and acidic residues" evidence="2">
    <location>
        <begin position="698"/>
        <end position="709"/>
    </location>
</feature>
<feature type="region of interest" description="Disordered" evidence="2">
    <location>
        <begin position="3953"/>
        <end position="3984"/>
    </location>
</feature>
<comment type="similarity">
    <text evidence="1">Belongs to the VPS13 family.</text>
</comment>
<sequence length="6152" mass="696233">MFEEKIIQLLNKVFDSYIEGIDQSRLSQINLWGGKIVLNSLHIRPDALDFLELPFHLTFGLLDSVTIKIQIPLLTLSRKNLSLEVSDVLLLLTTKPESRWDPEWYRDEYISNKIATLSAESLELVVNQLEGNGFVWNTALSFLETLEVTIHNIHIRVEDYTTSDNVAYAFGCVVKNAYFKLNLDNTKETSVDLPFQKLFADNGKLPSSIKHRTIDLEGFGLYIDQLDPFSRVKTSLPSGTLDLGQNDPKDNANNQGRKSADKERYFARVRKSFRSARRRKYLSKVYSRFSQAPNILTTVLRGGGEDSVEEDRKTFIEHTNGMYTKVFSDVLNYLVTSKHDECCSHFTEAAPDDGAFNNTVWEKSTEEVNEQNINYGNKYQRRTSKIRTSGAFKTACIMNGHKRRQVGTSFKSKRSEDKYLLTSEFFLTSPSRSDSSESGDHETDENLEENENKLKSEDENPDDLNVNEVCVSSSWREYLRSFCNVRGSDRRMTKSSAEIINASLRRRQSSKFIDIINPESCNPNVAEMSNHVNKLNGNNHQNADEDNNYNKNNAVEDYNEELGIQTGQFQNKCDENTGEGSSEDVNIKLDLEFSQRIGQGSEGRECKGTEEFLKNARLSSRSGNTYDYDVTVEGVDDILDEFEKRRLDPDDLSPMDRLRKRLGMLGSGDSSRKSNSTSDSKDEENESGNFKRLGTPKPEYDLKRSDTPKPNEQAPRGSDAEKLSEKVQRPETMRTDETTNTPNTPKTPKNPETESDSEGSYQYREGKEDEGFETAKNADLDVDSFESVSAYSSSSFPVSESNVDRTLNFECKFSGTPKSLKTQTTADTYGKEALEEDDDAWTCITYVLREGCRGKLTSFVEGLKKVDHNYILNTRDFKGLGSFYFCTYPILPSKKYSSCWSEWGSKYGRVALSKNEYLPKCSIFLVFEDLDIIMSKEQIECIINLINHNVFKFSYWMSGVVSTFENARASEEDEKMYMEYWPQFLMSNPSVAADSPTVGSEGSNEKTETAASEISQIIIDAYENDVEEEDESGEKSPRHVNRKELTQFVSDFEILHSIQTIRILRNRANDSLNRLIRGFQAGRHSMRMGTNVNECITNVLFTNICSSYEGKESIHAGLVSSKVHERLQFVGGIYEIVSKQANRSGMISSLKKLYTEQTFTVDLALDFLFINSKIILTNNMHTSTDETDIKGYILCSNGLHIFYQDTYGRDGSRFIEFESAPFTIFSLDITLPKARYLRTENMGEDNTLTVTYTENHERRSCEPGANIKTTCICDMVSGTPCILMSCGDCTADPLKKNKKNLLSLLWGDDEENCLLPSVLYFSSDYNHFRIPETSDVKIRLHLDSEIFIHLPIIDELSHILRIYKYNMDKHASTFPIKIDDNLKRLEYLAKEDSVVYELVDLGVDYQRKILQGSITYLNYDVNIDLPKGLFLMFDVNLKGSYFTYKIALDLLKVKTLTRNYEEDEERSYARDTLDSEAVSDMTDELLYSDGVQEGTCFQTINMLKAMHSSGHQEQSGFNPMSCLSPKVKESDCGENADVDTGNSVSVDVADGNADHKKPVDGGKPVYTGNAGENELDGVNGHLESFSSCEDVERKYDMGTQLDTDGYDLHACIVSGFTFDCLNGMCELKERSVYMGKNCRISLNNYLKSVLRVKTKYLDRLEGMGEFTRLFENSVNLLSTDREVKVVVKTLTNMVKQNHPNLIVSVDMRSVYVTLRDVDMVGLICSLSDYKQIILKYAIKLDVVSEHDIKRNDATINIRQNKFHSNKYIRKLKKGENGGISDGKAHFDEFMLKAYFNWNLLQESQTGERTEGFIKYEMNLDFFNLTFKRLISFNTKNSYYTDWDVSSPVNESAANTGNANVNFDYSNSNMGSGSYFSGSNMGAGAATDGSVSGNTSTIGASKAGVGGSSQNNATSPGFGGGSFAGSAGNTNNICREQHDVMGRSEVNSGNMNAMVNSISRRLESKFKFLSRDGSSKLGSGAYRFNNYLHGYNLNKLEEYVKFYGISTPLLSLKVTGFGIKVGILDSKIERICSYLGSMEVEDQSNCVPLYASTLFSGGNTTMLWSWLKVRREYDKYKMDTERLGMGISTRDARSSRGSGTVSGKIYDYYKRVQRYIDATMDFDAHSHNHIYNSDDQENLDHIVESIMKMDVNSNEKVAREVDLREMYLIDTKSYASSSNSPRNNQGNTSMEYEFYNNSSGMSQLLDQYRDDYTNQSSNLEIDNETLVSSSENWNRKTLQGASAGDVIQGITAAQLWHRSNATQRMAQANRSTKQSVDHATSIGREYSSNLNQVTHNPTVKLPTEQKGGDKDIGVVGMVFGGCPCFVSLSLISGTTRSCSIYVSSSIVTLPWEVIESVTTYFNSINAYIKDNIKNIGERENEDMYKDDDEYTDDLDSTDVGSQSGLDEVYEDASSGREWEIKHSTKGAGDRGSNEYSLDETDSVSDSADVGEDDSTLVGRLTHEGASTPTDLGHGGEEDVMNRQFYRTPQESDKKFSFNVHVGISCMNLFTESAWTGYGYFLKYVYHKTIPSDKVMNLKWNLIRNILRDKNRKAYMIYPITMNITGQGSLYLTHTRVSPDDVTRRSYGRFNSSRYGTMNSGRYSTMNSARYSTMNSGRYGYASALDRRKSSKLRYGNVYRKTKFDMYCKDSIEQMFEGWFHFMPCVFEVKLMSRNVSVKLTREASGAILTPSGYTMCDLYLDISSDFRHKRANFIKYIKMSLLMDKRYYALVNLAKNSLYDPTNLNTSKIVDPFRSSLSAVFYLYGSDRNMWATQIMPQSVSVHLKLEPLNVSVNCIDFFCLMDFSNLLLSFFALFKQNYTLILHASDEFLEACKGDYTTLEKIRITKLFSKMESGLKAEELKSSSYSEYSSCVSSRESGYTNQNSSESFRTSRVRLTELQDPAGYQSDDEYSCESGSNYHRNKTEEDMYETISEFHSYYDSGMQESYGGGARYLDKEEAMSSSSADYEEAEGQGLLTRILSTISVGVSVDLELINVEIVSSVTSEVKHMLALTIEDTGLWFWVNNIFDCEHLDAKSKIPSLEFGEEGAHRATWFNDPLLHKDPSHYNIGDMDYENVAYLEQFSGVLRGGVLEMSSSSLSQAMKYKADTITDTQVIIDELKETKNIIIRESNFQREAQGKLNEKYSEQKGLPGTYHLPGPDAATGNIPKGEFPKSGVSIVDKGDFSVVARGDLGGLNTAGDPVADLAKYKVAADQSEPNPLVRTGFTPLNQLSTSMSNRNRDHDDEFTAERVHSGYSIHSTEDNNDVIILINDEYTRNNVRYSIVSKKQNAQKVENLIGVQAEEESKGIGLENILHVDEMIDVEKIPSIASFNKFLGASSDDMDLDENYYENRQLDQCYRENVKNFIQFRFKTSITIDLCREGNREMAVETFTVSLMGYKPSLATKLLSRLESSWINVNVTLNAAECYFGFLSYLSVMLKLRKMLLQYVIEEEGILDSVTKYTINDQVPRLSAKVFEPPTDQIQIRTSKEYGDAHALGRISKDLSDYTLSKLSRDMRSSKDMRLSKMFMDTKLSKLSVLSEADPAEVYSMPINNVSKEMFAKCITYRYFNGLLQPCGVMNINKLIEERLKTVSELKFLGIKKIEPLYQSYLKFDTKELGAKSAQGDLKEEFPQYKTDQDIYNVPIEHNVVHVGKLGHANVFGTDYEGSAHSRLHNNLGQPIAVATKGTQVSHGPSIQQLVTMNTATSNTANDFMERSNADTSGMREAGALSEDAYTWQVLKDGASCELPVGHYGILESFLVRVKIGSFEYEITSNQLDLSYNDNQLMFKLDLNPKEDQSPYGFDSGFEKGTKRRKNSTEGIGVVRFAREYMKRLVGRKELEKTYSHAYLMVKIEHRTVMQSSSTTSSSINIYFTSGLTVMNKSRESVVVFPTSRPPENRTVSQVDLVTMDLQKPSVSDVVVTKAYFRESRMTDLDKLFKPISVLADHKLVKKIEPRRSRSRSSAFGSGDYSHTTDSGKTSLNREVSSQHVQMGEQGKSATTALKNKQSAGQNTCIDESYSSTHLSSGGLQYIVLRGGADYPDKATIPLPWIVDGNNTICVALLSDFSMSSGLNEINEEAEQKVFGTDISCDVLLSRESSLHIVSSFEGQRIKVPVPGFVPTLHLGKLKRGFERERAHNSEDVTREATHNKNQSQENNYAITLSCTLNEFTSVHKTQIPLNPMKHCLKQYELILEPCQIIENMMPYDISILSPKLYAILNTQKTENERKSQNLQRAISLDNIADEQSEEDNLRSFSRSLSISTPQLVHEELKDKIMGLKASPGDAKQEDDEVLSIKSGTSMHLDKYMTKAIIFFKDFCSHELLFKKEKTNTTLVFEKVTGVLLENAETRLNVEPRPQSSFMPTKITVSVEIFKRSAQPSKDKEGIIKRCLASSQIVCSIFADKWAVNWLGYPILLSRSDARYIQCFGGNGCSVVSQDLSNTGLHMVLRKNNLKKIHAYDMYKKKEKGWSLFTLTSPSHLISNKFVVPELTFSSCSIRDVPNYPNLHYLVSTSIAPMPFFRTVVMEILPQVTITNDFDLDIWIREYFKSKSVVKTVIKKTGIFTKLNNKVKLWLHRRVTSTKDDEQHMKTSARLTLSKYSRTMNRMKSVNNQNYSNRKRTFNEERGTFADTANWIKVSSGMTVEFHPQSKGEFYLQVTAIRPSDFQNLKNIKFWSCSLLIKPSSSTQFRYPESVKYRPTMMSSEFTEAVLPSFGATSLSKSNSDVMSNEMNAVMMSDSTSVITSMDNLSASGVASCVRNTGVVATGVVKNGVVTTSSVNTGPINTANIKNCTEPRDGGDLTGTAMSTTYISGDELTAREVTLSGASSSSATANDLTPTATNTAATTTPVMRPVTPTTPIWPRGMTQCGFGYSGDTGRRLSQADIVKYGLCEVETLVHKGCKMVRFLRPMSPEWMIINATGFNLYIQQLGILSHGEILERNTTPKDLNTTRINTMRDLNNRDYIDLEFQNGVEYGWYDPQKEQKLIIKLYHLQDKNNDVLAKYVTKANVNLGGEKLFVKVKGALLIDLGKVESINTSNMFNIKMGQMRLMAKLNAQTSVVMGQRTLILTCGKLNKLLTRNKKLFDIYKQIKIKIPSAQEQFNARKYLLNRFKYNVKSLDGIRVSARKTNNTYPFSGGLTNRHLHNRSSRDTERVSMKMLYLRNTALSGGMSSSLSKRSTMPKRHTYPLPDNYRPMSVARQKEVVINITNDYTFNISLNGFGVCVCSYLPDELLYVSLVLVQFNTSFQDNESRYEFSVGWLQSDVHDIESYFPTMVKPVINYSPFNIGSINRKKASSYVHHDIITNTNKQVINIVMNTKSNRYIKEISLLSIDIQPININLDTRVIFSTLLLLDDYLSVFSQSERSMEAFSAPHVGIFNYENMQSFDDEVYTLSDVVRSQYGADASKGARYNISRLIIGKIVMVINIRRSEALQMDELPLLSPTVRYLLYIVRRTPHISDAHIVLNKESLLRLCCTPYVLLSHFGSRYVSQAIHQIYKVLWAVDLIGNPKMIFNHWFSALYQSLIDFREALRFVHLPPVTFLLLLKGVSQFGLSMLSGIVDAFYRFTGSWCIILNAMALNSDRYAVFLLNEVFPKNFGHPSNVFEGLYFGTMMMGRNLYISLGNFVFKPVNSFNKFLESIRLRAGNKEMLMSFVHVWSSLFSSLLSLLFGSFSSALSGLSIALQGLLNQMHSVPMLSAIRPRRSLQHLKSTGPIRYNFLESWSMEASKRIGHTNQVLLVLPLDVKLKLFDPVYLATSHWSVLATHISSISPLILSQSFGNFKDLIWIDRLKVGYVEKGRIKWRYNIKTVNRIQLIELNADLSSRGTDEYDIEEVNEMQGFEWEKTGSNHEGADDLENSNMKNSRNTNDDDVRVVIYDSHFCEKKIRNRKLKVVLPLKTGKKLLGKRMYFMRILFSEPGDGGQFKWTEKKKIPLKLQMTLQNPYFLQDSASSKISKTEGGLSQRERQIHKQIHENLGGIARRLNQLSISTHKTNEGEMKLEPVRRYEDLYDLKKEMIDINSYVKTLDKRDYKNVDEGERAEMIKRRNESENESKIEGKEENKSEGKDYNSKESELNEEEQYIYDKFNSIISDYTDRPAGGGRNSENGRQKGHKSERTNVHNEMLEKEEEEWVEIIKMPNLETGKLYFTLLTSVIREVAL</sequence>
<feature type="region of interest" description="Disordered" evidence="2">
    <location>
        <begin position="6035"/>
        <end position="6070"/>
    </location>
</feature>
<feature type="region of interest" description="Disordered" evidence="2">
    <location>
        <begin position="3217"/>
        <end position="3240"/>
    </location>
</feature>
<evidence type="ECO:0000313" key="4">
    <source>
        <dbReference type="Proteomes" id="UP000244803"/>
    </source>
</evidence>
<dbReference type="PANTHER" id="PTHR16166">
    <property type="entry name" value="VACUOLAR PROTEIN SORTING-ASSOCIATED PROTEIN VPS13"/>
    <property type="match status" value="1"/>
</dbReference>
<feature type="compositionally biased region" description="Polar residues" evidence="2">
    <location>
        <begin position="3225"/>
        <end position="3236"/>
    </location>
</feature>
<feature type="compositionally biased region" description="Basic and acidic residues" evidence="2">
    <location>
        <begin position="6098"/>
        <end position="6117"/>
    </location>
</feature>
<feature type="compositionally biased region" description="Low complexity" evidence="2">
    <location>
        <begin position="738"/>
        <end position="747"/>
    </location>
</feature>
<reference evidence="3" key="1">
    <citation type="submission" date="2022-07" db="EMBL/GenBank/DDBJ databases">
        <title>Evaluation of T. orientalis genome assembly methods using nanopore sequencing and analysis of variation between genomes.</title>
        <authorList>
            <person name="Yam J."/>
            <person name="Micallef M.L."/>
            <person name="Liu M."/>
            <person name="Djordjevic S.P."/>
            <person name="Bogema D.R."/>
            <person name="Jenkins C."/>
        </authorList>
    </citation>
    <scope>NUCLEOTIDE SEQUENCE</scope>
    <source>
        <strain evidence="3">Fish Creek</strain>
    </source>
</reference>
<protein>
    <recommendedName>
        <fullName evidence="5">Chorein N-terminal domain-containing protein</fullName>
    </recommendedName>
</protein>
<feature type="compositionally biased region" description="Low complexity" evidence="2">
    <location>
        <begin position="667"/>
        <end position="678"/>
    </location>
</feature>
<dbReference type="PANTHER" id="PTHR16166:SF93">
    <property type="entry name" value="INTERMEMBRANE LIPID TRANSFER PROTEIN VPS13"/>
    <property type="match status" value="1"/>
</dbReference>
<feature type="compositionally biased region" description="Polar residues" evidence="2">
    <location>
        <begin position="3968"/>
        <end position="3984"/>
    </location>
</feature>
<accession>A0A976QPR7</accession>
<name>A0A976QPR7_THEOR</name>
<dbReference type="Proteomes" id="UP000244803">
    <property type="component" value="Chromosome 1"/>
</dbReference>
<dbReference type="EMBL" id="CP056065">
    <property type="protein sequence ID" value="UKJ87920.2"/>
    <property type="molecule type" value="Genomic_DNA"/>
</dbReference>
<feature type="region of interest" description="Disordered" evidence="2">
    <location>
        <begin position="429"/>
        <end position="465"/>
    </location>
</feature>
<organism evidence="3 4">
    <name type="scientific">Theileria orientalis</name>
    <dbReference type="NCBI Taxonomy" id="68886"/>
    <lineage>
        <taxon>Eukaryota</taxon>
        <taxon>Sar</taxon>
        <taxon>Alveolata</taxon>
        <taxon>Apicomplexa</taxon>
        <taxon>Aconoidasida</taxon>
        <taxon>Piroplasmida</taxon>
        <taxon>Theileriidae</taxon>
        <taxon>Theileria</taxon>
    </lineage>
</organism>
<feature type="compositionally biased region" description="Basic and acidic residues" evidence="2">
    <location>
        <begin position="4131"/>
        <end position="4146"/>
    </location>
</feature>